<organism evidence="1 2">
    <name type="scientific">Candidatus Lachnoclostridium stercoravium</name>
    <dbReference type="NCBI Taxonomy" id="2838633"/>
    <lineage>
        <taxon>Bacteria</taxon>
        <taxon>Bacillati</taxon>
        <taxon>Bacillota</taxon>
        <taxon>Clostridia</taxon>
        <taxon>Lachnospirales</taxon>
        <taxon>Lachnospiraceae</taxon>
    </lineage>
</organism>
<protein>
    <submittedName>
        <fullName evidence="1">Uncharacterized protein</fullName>
    </submittedName>
</protein>
<dbReference type="EMBL" id="DWZA01000104">
    <property type="protein sequence ID" value="HJA72424.1"/>
    <property type="molecule type" value="Genomic_DNA"/>
</dbReference>
<reference evidence="1" key="1">
    <citation type="journal article" date="2021" name="PeerJ">
        <title>Extensive microbial diversity within the chicken gut microbiome revealed by metagenomics and culture.</title>
        <authorList>
            <person name="Gilroy R."/>
            <person name="Ravi A."/>
            <person name="Getino M."/>
            <person name="Pursley I."/>
            <person name="Horton D.L."/>
            <person name="Alikhan N.F."/>
            <person name="Baker D."/>
            <person name="Gharbi K."/>
            <person name="Hall N."/>
            <person name="Watson M."/>
            <person name="Adriaenssens E.M."/>
            <person name="Foster-Nyarko E."/>
            <person name="Jarju S."/>
            <person name="Secka A."/>
            <person name="Antonio M."/>
            <person name="Oren A."/>
            <person name="Chaudhuri R.R."/>
            <person name="La Ragione R."/>
            <person name="Hildebrand F."/>
            <person name="Pallen M.J."/>
        </authorList>
    </citation>
    <scope>NUCLEOTIDE SEQUENCE</scope>
    <source>
        <strain evidence="1">CHK178-16964</strain>
    </source>
</reference>
<accession>A0A9D2HKZ4</accession>
<sequence length="204" mass="23041">MLSEEGRRLLSQYAKQETKPLTSFDIFAFDKQLRAALCAALDFFLEETPVFDEKTKVFLTYPPGFSKSSDGPPSPLGVITSENYPVVCDVILQRACVKKADKSLENGRVKNEAAARILKKLERGKNSRKPKEDKRMDLPNVISSLACHHKSLNLSNIWNLTVYQLYDQFHRQMIEDSYGIHSVNVAAYGNSGGKFDPSMWFSVI</sequence>
<comment type="caution">
    <text evidence="1">The sequence shown here is derived from an EMBL/GenBank/DDBJ whole genome shotgun (WGS) entry which is preliminary data.</text>
</comment>
<name>A0A9D2HKZ4_9FIRM</name>
<dbReference type="AlphaFoldDB" id="A0A9D2HKZ4"/>
<evidence type="ECO:0000313" key="2">
    <source>
        <dbReference type="Proteomes" id="UP000823900"/>
    </source>
</evidence>
<dbReference type="Proteomes" id="UP000823900">
    <property type="component" value="Unassembled WGS sequence"/>
</dbReference>
<proteinExistence type="predicted"/>
<reference evidence="1" key="2">
    <citation type="submission" date="2021-04" db="EMBL/GenBank/DDBJ databases">
        <authorList>
            <person name="Gilroy R."/>
        </authorList>
    </citation>
    <scope>NUCLEOTIDE SEQUENCE</scope>
    <source>
        <strain evidence="1">CHK178-16964</strain>
    </source>
</reference>
<evidence type="ECO:0000313" key="1">
    <source>
        <dbReference type="EMBL" id="HJA72424.1"/>
    </source>
</evidence>
<gene>
    <name evidence="1" type="ORF">IAA07_12775</name>
</gene>